<dbReference type="EMBL" id="KN822076">
    <property type="protein sequence ID" value="KIM59171.1"/>
    <property type="molecule type" value="Genomic_DNA"/>
</dbReference>
<organism evidence="1 2">
    <name type="scientific">Scleroderma citrinum Foug A</name>
    <dbReference type="NCBI Taxonomy" id="1036808"/>
    <lineage>
        <taxon>Eukaryota</taxon>
        <taxon>Fungi</taxon>
        <taxon>Dikarya</taxon>
        <taxon>Basidiomycota</taxon>
        <taxon>Agaricomycotina</taxon>
        <taxon>Agaricomycetes</taxon>
        <taxon>Agaricomycetidae</taxon>
        <taxon>Boletales</taxon>
        <taxon>Sclerodermatineae</taxon>
        <taxon>Sclerodermataceae</taxon>
        <taxon>Scleroderma</taxon>
    </lineage>
</organism>
<evidence type="ECO:0000313" key="2">
    <source>
        <dbReference type="Proteomes" id="UP000053989"/>
    </source>
</evidence>
<reference evidence="2" key="2">
    <citation type="submission" date="2015-01" db="EMBL/GenBank/DDBJ databases">
        <title>Evolutionary Origins and Diversification of the Mycorrhizal Mutualists.</title>
        <authorList>
            <consortium name="DOE Joint Genome Institute"/>
            <consortium name="Mycorrhizal Genomics Consortium"/>
            <person name="Kohler A."/>
            <person name="Kuo A."/>
            <person name="Nagy L.G."/>
            <person name="Floudas D."/>
            <person name="Copeland A."/>
            <person name="Barry K.W."/>
            <person name="Cichocki N."/>
            <person name="Veneault-Fourrey C."/>
            <person name="LaButti K."/>
            <person name="Lindquist E.A."/>
            <person name="Lipzen A."/>
            <person name="Lundell T."/>
            <person name="Morin E."/>
            <person name="Murat C."/>
            <person name="Riley R."/>
            <person name="Ohm R."/>
            <person name="Sun H."/>
            <person name="Tunlid A."/>
            <person name="Henrissat B."/>
            <person name="Grigoriev I.V."/>
            <person name="Hibbett D.S."/>
            <person name="Martin F."/>
        </authorList>
    </citation>
    <scope>NUCLEOTIDE SEQUENCE [LARGE SCALE GENOMIC DNA]</scope>
    <source>
        <strain evidence="2">Foug A</strain>
    </source>
</reference>
<reference evidence="1 2" key="1">
    <citation type="submission" date="2014-04" db="EMBL/GenBank/DDBJ databases">
        <authorList>
            <consortium name="DOE Joint Genome Institute"/>
            <person name="Kuo A."/>
            <person name="Kohler A."/>
            <person name="Nagy L.G."/>
            <person name="Floudas D."/>
            <person name="Copeland A."/>
            <person name="Barry K.W."/>
            <person name="Cichocki N."/>
            <person name="Veneault-Fourrey C."/>
            <person name="LaButti K."/>
            <person name="Lindquist E.A."/>
            <person name="Lipzen A."/>
            <person name="Lundell T."/>
            <person name="Morin E."/>
            <person name="Murat C."/>
            <person name="Sun H."/>
            <person name="Tunlid A."/>
            <person name="Henrissat B."/>
            <person name="Grigoriev I.V."/>
            <person name="Hibbett D.S."/>
            <person name="Martin F."/>
            <person name="Nordberg H.P."/>
            <person name="Cantor M.N."/>
            <person name="Hua S.X."/>
        </authorList>
    </citation>
    <scope>NUCLEOTIDE SEQUENCE [LARGE SCALE GENOMIC DNA]</scope>
    <source>
        <strain evidence="1 2">Foug A</strain>
    </source>
</reference>
<dbReference type="Proteomes" id="UP000053989">
    <property type="component" value="Unassembled WGS sequence"/>
</dbReference>
<keyword evidence="2" id="KW-1185">Reference proteome</keyword>
<dbReference type="AlphaFoldDB" id="A0A0C3DTB0"/>
<accession>A0A0C3DTB0</accession>
<proteinExistence type="predicted"/>
<sequence>MALAFSSSKPIEGDEHVWWCLRLYRFSAKEYFRDDCNISRRTKRRATCYWLP</sequence>
<protein>
    <submittedName>
        <fullName evidence="1">Uncharacterized protein</fullName>
    </submittedName>
</protein>
<evidence type="ECO:0000313" key="1">
    <source>
        <dbReference type="EMBL" id="KIM59171.1"/>
    </source>
</evidence>
<gene>
    <name evidence="1" type="ORF">SCLCIDRAFT_1217954</name>
</gene>
<name>A0A0C3DTB0_9AGAM</name>
<dbReference type="HOGENOM" id="CLU_3088651_0_0_1"/>
<dbReference type="InParanoid" id="A0A0C3DTB0"/>